<feature type="compositionally biased region" description="Pro residues" evidence="1">
    <location>
        <begin position="215"/>
        <end position="231"/>
    </location>
</feature>
<sequence length="722" mass="79020">MALRTDMGYAQRLWAPRFSDRAFVSGASQFTMSADRPLPFPPRTSSRQSDSFRQTSSHMSFGSHHPSQQQTLSHPTSEELPALQPSVPNAPHTQVIRNPGENAQPIATHPPHSFEHYQQTQYRPMAYPTHVTTLPSISQPTLPSFPSNNAHTYNPAGQFFPPPPTTMHPAQPGGVPHPSYYYNPMSIVSAPPQYNIPNPPLAPAPAHYTVPNPPLAPNLPPVANPPPPAPAPSSASSTPSPRPSSPNHDDTRLPNTTHIPFLTGKHDWGPWSSAVELTLDNLDLTKHISDPPAPGTPWDPSLIPTYPPIVDQLSTPDEIKAWRYWWQRDGQARHILVSRLSGSIQNSLPGFGRVSGIRLPARDILVKLRNLYGIGDWTSAQVIKTRLRNLSYGPNRVLEFITAWCNGINQLESAGFPWDLRDGLSTFLDRFPFANHHLVELSAYRKLLRGPVSSLPTYNTVFQDFNDVETDYQRLHPRPRPQPNNPSSRPPFNNNNTSSQPATTTTPLSPPQPSSATSASRPRPGLPNSAPNTGWRSNTGPAGGAQQRTTQALLADGQDQLMESCVEGEDDYATIPPCDPDPPLLDTAPPSVFAGISVAASSNTMFFDAYLPSRLNELQATTDPLAFALYSQPYNCLLDSGCSNHIFNQREAFWSYDTSTATSVLTANSGSLDALARGEVRLRVNCTDGNSVLLSSNVSAKLLNSGIADLVTSAWMLLVRFY</sequence>
<feature type="compositionally biased region" description="Low complexity" evidence="1">
    <location>
        <begin position="514"/>
        <end position="523"/>
    </location>
</feature>
<proteinExistence type="predicted"/>
<dbReference type="Pfam" id="PF22936">
    <property type="entry name" value="Pol_BBD"/>
    <property type="match status" value="1"/>
</dbReference>
<feature type="compositionally biased region" description="Low complexity" evidence="1">
    <location>
        <begin position="485"/>
        <end position="507"/>
    </location>
</feature>
<dbReference type="Proteomes" id="UP000565441">
    <property type="component" value="Unassembled WGS sequence"/>
</dbReference>
<evidence type="ECO:0000256" key="1">
    <source>
        <dbReference type="SAM" id="MobiDB-lite"/>
    </source>
</evidence>
<dbReference type="OrthoDB" id="3060612at2759"/>
<reference evidence="3 4" key="1">
    <citation type="journal article" date="2020" name="ISME J.">
        <title>Uncovering the hidden diversity of litter-decomposition mechanisms in mushroom-forming fungi.</title>
        <authorList>
            <person name="Floudas D."/>
            <person name="Bentzer J."/>
            <person name="Ahren D."/>
            <person name="Johansson T."/>
            <person name="Persson P."/>
            <person name="Tunlid A."/>
        </authorList>
    </citation>
    <scope>NUCLEOTIDE SEQUENCE [LARGE SCALE GENOMIC DNA]</scope>
    <source>
        <strain evidence="3 4">CBS 661.87</strain>
    </source>
</reference>
<gene>
    <name evidence="3" type="ORF">D9615_004881</name>
</gene>
<feature type="compositionally biased region" description="Polar residues" evidence="1">
    <location>
        <begin position="529"/>
        <end position="548"/>
    </location>
</feature>
<comment type="caution">
    <text evidence="3">The sequence shown here is derived from an EMBL/GenBank/DDBJ whole genome shotgun (WGS) entry which is preliminary data.</text>
</comment>
<dbReference type="InterPro" id="IPR054722">
    <property type="entry name" value="PolX-like_BBD"/>
</dbReference>
<organism evidence="3 4">
    <name type="scientific">Tricholomella constricta</name>
    <dbReference type="NCBI Taxonomy" id="117010"/>
    <lineage>
        <taxon>Eukaryota</taxon>
        <taxon>Fungi</taxon>
        <taxon>Dikarya</taxon>
        <taxon>Basidiomycota</taxon>
        <taxon>Agaricomycotina</taxon>
        <taxon>Agaricomycetes</taxon>
        <taxon>Agaricomycetidae</taxon>
        <taxon>Agaricales</taxon>
        <taxon>Tricholomatineae</taxon>
        <taxon>Lyophyllaceae</taxon>
        <taxon>Tricholomella</taxon>
    </lineage>
</organism>
<evidence type="ECO:0000313" key="3">
    <source>
        <dbReference type="EMBL" id="KAF5383010.1"/>
    </source>
</evidence>
<feature type="region of interest" description="Disordered" evidence="1">
    <location>
        <begin position="473"/>
        <end position="548"/>
    </location>
</feature>
<name>A0A8H5HHG2_9AGAR</name>
<accession>A0A8H5HHG2</accession>
<feature type="region of interest" description="Disordered" evidence="1">
    <location>
        <begin position="32"/>
        <end position="111"/>
    </location>
</feature>
<feature type="region of interest" description="Disordered" evidence="1">
    <location>
        <begin position="215"/>
        <end position="259"/>
    </location>
</feature>
<feature type="domain" description="Retrovirus-related Pol polyprotein from transposon TNT 1-94-like beta-barrel" evidence="2">
    <location>
        <begin position="637"/>
        <end position="695"/>
    </location>
</feature>
<feature type="compositionally biased region" description="Polar residues" evidence="1">
    <location>
        <begin position="43"/>
        <end position="75"/>
    </location>
</feature>
<dbReference type="EMBL" id="JAACJP010000007">
    <property type="protein sequence ID" value="KAF5383010.1"/>
    <property type="molecule type" value="Genomic_DNA"/>
</dbReference>
<dbReference type="AlphaFoldDB" id="A0A8H5HHG2"/>
<keyword evidence="4" id="KW-1185">Reference proteome</keyword>
<evidence type="ECO:0000313" key="4">
    <source>
        <dbReference type="Proteomes" id="UP000565441"/>
    </source>
</evidence>
<protein>
    <recommendedName>
        <fullName evidence="2">Retrovirus-related Pol polyprotein from transposon TNT 1-94-like beta-barrel domain-containing protein</fullName>
    </recommendedName>
</protein>
<evidence type="ECO:0000259" key="2">
    <source>
        <dbReference type="Pfam" id="PF22936"/>
    </source>
</evidence>